<evidence type="ECO:0000256" key="1">
    <source>
        <dbReference type="SAM" id="SignalP"/>
    </source>
</evidence>
<proteinExistence type="predicted"/>
<protein>
    <recommendedName>
        <fullName evidence="4">GerMN domain-containing protein</fullName>
    </recommendedName>
</protein>
<comment type="caution">
    <text evidence="2">The sequence shown here is derived from an EMBL/GenBank/DDBJ whole genome shotgun (WGS) entry which is preliminary data.</text>
</comment>
<organism evidence="2 3">
    <name type="scientific">Candidatus Mediterraneibacter faecigallinarum</name>
    <dbReference type="NCBI Taxonomy" id="2838669"/>
    <lineage>
        <taxon>Bacteria</taxon>
        <taxon>Bacillati</taxon>
        <taxon>Bacillota</taxon>
        <taxon>Clostridia</taxon>
        <taxon>Lachnospirales</taxon>
        <taxon>Lachnospiraceae</taxon>
        <taxon>Mediterraneibacter</taxon>
    </lineage>
</organism>
<feature type="signal peptide" evidence="1">
    <location>
        <begin position="1"/>
        <end position="19"/>
    </location>
</feature>
<gene>
    <name evidence="2" type="ORF">H9757_01295</name>
</gene>
<keyword evidence="1" id="KW-0732">Signal</keyword>
<dbReference type="Proteomes" id="UP000823894">
    <property type="component" value="Unassembled WGS sequence"/>
</dbReference>
<name>A0A9D2SWH7_9FIRM</name>
<evidence type="ECO:0000313" key="2">
    <source>
        <dbReference type="EMBL" id="HJC37692.1"/>
    </source>
</evidence>
<evidence type="ECO:0000313" key="3">
    <source>
        <dbReference type="Proteomes" id="UP000823894"/>
    </source>
</evidence>
<reference evidence="2" key="1">
    <citation type="journal article" date="2021" name="PeerJ">
        <title>Extensive microbial diversity within the chicken gut microbiome revealed by metagenomics and culture.</title>
        <authorList>
            <person name="Gilroy R."/>
            <person name="Ravi A."/>
            <person name="Getino M."/>
            <person name="Pursley I."/>
            <person name="Horton D.L."/>
            <person name="Alikhan N.F."/>
            <person name="Baker D."/>
            <person name="Gharbi K."/>
            <person name="Hall N."/>
            <person name="Watson M."/>
            <person name="Adriaenssens E.M."/>
            <person name="Foster-Nyarko E."/>
            <person name="Jarju S."/>
            <person name="Secka A."/>
            <person name="Antonio M."/>
            <person name="Oren A."/>
            <person name="Chaudhuri R.R."/>
            <person name="La Ragione R."/>
            <person name="Hildebrand F."/>
            <person name="Pallen M.J."/>
        </authorList>
    </citation>
    <scope>NUCLEOTIDE SEQUENCE</scope>
    <source>
        <strain evidence="2">ChiGjej1B1-1692</strain>
    </source>
</reference>
<feature type="chain" id="PRO_5039700052" description="GerMN domain-containing protein" evidence="1">
    <location>
        <begin position="20"/>
        <end position="193"/>
    </location>
</feature>
<dbReference type="EMBL" id="DWWK01000015">
    <property type="protein sequence ID" value="HJC37692.1"/>
    <property type="molecule type" value="Genomic_DNA"/>
</dbReference>
<reference evidence="2" key="2">
    <citation type="submission" date="2021-04" db="EMBL/GenBank/DDBJ databases">
        <authorList>
            <person name="Gilroy R."/>
        </authorList>
    </citation>
    <scope>NUCLEOTIDE SEQUENCE</scope>
    <source>
        <strain evidence="2">ChiGjej1B1-1692</strain>
    </source>
</reference>
<accession>A0A9D2SWH7</accession>
<evidence type="ECO:0008006" key="4">
    <source>
        <dbReference type="Google" id="ProtNLM"/>
    </source>
</evidence>
<sequence length="193" mass="21447">MKKIAAILLTAVMMLTACAPKGQHVPSDNDTEEDKVTEITIPASYLDFTGNDAEETAEDYKAYCTDAAVQDGNVVLEVNEQQMQEILEMNQDFIDDVLEDFQEENSQYSYELKDDFSGVVYRYDESIESGVQAKMLMGVTSMYALNGIIESGNSDWSVEVTIENCHTGNAVAQGVLPDDSITFGQEEWEASYE</sequence>
<dbReference type="AlphaFoldDB" id="A0A9D2SWH7"/>
<dbReference type="PROSITE" id="PS51257">
    <property type="entry name" value="PROKAR_LIPOPROTEIN"/>
    <property type="match status" value="1"/>
</dbReference>